<keyword evidence="2" id="KW-0472">Membrane</keyword>
<feature type="transmembrane region" description="Helical" evidence="2">
    <location>
        <begin position="20"/>
        <end position="42"/>
    </location>
</feature>
<keyword evidence="4" id="KW-1185">Reference proteome</keyword>
<evidence type="ECO:0000313" key="3">
    <source>
        <dbReference type="EMBL" id="MEA5519130.1"/>
    </source>
</evidence>
<comment type="caution">
    <text evidence="3">The sequence shown here is derived from an EMBL/GenBank/DDBJ whole genome shotgun (WGS) entry which is preliminary data.</text>
</comment>
<proteinExistence type="predicted"/>
<evidence type="ECO:0000256" key="1">
    <source>
        <dbReference type="ARBA" id="ARBA00022481"/>
    </source>
</evidence>
<dbReference type="SUPFAM" id="SSF54523">
    <property type="entry name" value="Pili subunits"/>
    <property type="match status" value="1"/>
</dbReference>
<dbReference type="EMBL" id="JAYGHT010000022">
    <property type="protein sequence ID" value="MEA5519130.1"/>
    <property type="molecule type" value="Genomic_DNA"/>
</dbReference>
<accession>A0ABU5TWG6</accession>
<dbReference type="InterPro" id="IPR000983">
    <property type="entry name" value="Bac_GSPG_pilin"/>
</dbReference>
<dbReference type="Gene3D" id="3.30.700.10">
    <property type="entry name" value="Glycoprotein, Type 4 Pilin"/>
    <property type="match status" value="1"/>
</dbReference>
<dbReference type="PRINTS" id="PR00813">
    <property type="entry name" value="BCTERIALGSPG"/>
</dbReference>
<gene>
    <name evidence="3" type="ORF">VB854_09225</name>
</gene>
<dbReference type="RefSeq" id="WP_323275579.1">
    <property type="nucleotide sequence ID" value="NZ_JAYGHT010000022.1"/>
</dbReference>
<keyword evidence="2" id="KW-0812">Transmembrane</keyword>
<keyword evidence="2" id="KW-1133">Transmembrane helix</keyword>
<evidence type="ECO:0000313" key="4">
    <source>
        <dbReference type="Proteomes" id="UP001301728"/>
    </source>
</evidence>
<dbReference type="InterPro" id="IPR012902">
    <property type="entry name" value="N_methyl_site"/>
</dbReference>
<dbReference type="Proteomes" id="UP001301728">
    <property type="component" value="Unassembled WGS sequence"/>
</dbReference>
<dbReference type="InterPro" id="IPR045584">
    <property type="entry name" value="Pilin-like"/>
</dbReference>
<evidence type="ECO:0000256" key="2">
    <source>
        <dbReference type="SAM" id="Phobius"/>
    </source>
</evidence>
<dbReference type="InterPro" id="IPR031975">
    <property type="entry name" value="Pilin_GH"/>
</dbReference>
<reference evidence="3 4" key="1">
    <citation type="submission" date="2023-12" db="EMBL/GenBank/DDBJ databases">
        <title>Baltic Sea Cyanobacteria.</title>
        <authorList>
            <person name="Delbaje E."/>
            <person name="Fewer D.P."/>
            <person name="Shishido T.K."/>
        </authorList>
    </citation>
    <scope>NUCLEOTIDE SEQUENCE [LARGE SCALE GENOMIC DNA]</scope>
    <source>
        <strain evidence="3 4">CCNP 1315</strain>
    </source>
</reference>
<dbReference type="Pfam" id="PF07963">
    <property type="entry name" value="N_methyl"/>
    <property type="match status" value="1"/>
</dbReference>
<name>A0ABU5TWG6_9CYAN</name>
<dbReference type="NCBIfam" id="TIGR02532">
    <property type="entry name" value="IV_pilin_GFxxxE"/>
    <property type="match status" value="1"/>
</dbReference>
<dbReference type="Pfam" id="PF16734">
    <property type="entry name" value="Pilin_GH"/>
    <property type="match status" value="1"/>
</dbReference>
<protein>
    <submittedName>
        <fullName evidence="3">Type IV pilin-like G/H family protein</fullName>
    </submittedName>
</protein>
<sequence>MKTSLKYLTILFYKYDSQLPSSGFTLIELLVVILIIGILASISTATMFKIIHQAKETEALANINYCQKQQQTYYVENTKFAESLDSIGLSSETQNYLYDLEIFPPTKPEDGNVTLACCMALEKGGERQMLFLCASSN</sequence>
<keyword evidence="1" id="KW-0488">Methylation</keyword>
<organism evidence="3 4">
    <name type="scientific">Limnoraphis robusta CCNP1315</name>
    <dbReference type="NCBI Taxonomy" id="3110306"/>
    <lineage>
        <taxon>Bacteria</taxon>
        <taxon>Bacillati</taxon>
        <taxon>Cyanobacteriota</taxon>
        <taxon>Cyanophyceae</taxon>
        <taxon>Oscillatoriophycideae</taxon>
        <taxon>Oscillatoriales</taxon>
        <taxon>Sirenicapillariaceae</taxon>
        <taxon>Limnoraphis</taxon>
    </lineage>
</organism>